<dbReference type="AlphaFoldDB" id="A0AAD0ZFA2"/>
<name>A0AAD0ZFA2_9PSED</name>
<organism evidence="1 2">
    <name type="scientific">Pseudomonas chlororaphis subsp. aureofaciens</name>
    <dbReference type="NCBI Taxonomy" id="587851"/>
    <lineage>
        <taxon>Bacteria</taxon>
        <taxon>Pseudomonadati</taxon>
        <taxon>Pseudomonadota</taxon>
        <taxon>Gammaproteobacteria</taxon>
        <taxon>Pseudomonadales</taxon>
        <taxon>Pseudomonadaceae</taxon>
        <taxon>Pseudomonas</taxon>
    </lineage>
</organism>
<gene>
    <name evidence="1" type="ORF">C4K07_3447</name>
</gene>
<reference evidence="1 2" key="1">
    <citation type="submission" date="2018-03" db="EMBL/GenBank/DDBJ databases">
        <title>Diversity of phytobeneficial traits revealed by whole-genome analysis of worldwide-isolated phenazine-producing Pseudomonas spp.</title>
        <authorList>
            <person name="Biessy A."/>
            <person name="Novinscak A."/>
            <person name="Blom J."/>
            <person name="Leger G."/>
            <person name="Thomashow L.S."/>
            <person name="Cazorla F.M."/>
            <person name="Josic D."/>
            <person name="Filion M."/>
        </authorList>
    </citation>
    <scope>NUCLEOTIDE SEQUENCE [LARGE SCALE GENOMIC DNA]</scope>
    <source>
        <strain evidence="1 2">ChPhzS24</strain>
    </source>
</reference>
<dbReference type="Proteomes" id="UP000280455">
    <property type="component" value="Chromosome"/>
</dbReference>
<evidence type="ECO:0000313" key="1">
    <source>
        <dbReference type="EMBL" id="AZE30232.1"/>
    </source>
</evidence>
<accession>A0AAD0ZFA2</accession>
<protein>
    <submittedName>
        <fullName evidence="1">Uncharacterized protein</fullName>
    </submittedName>
</protein>
<proteinExistence type="predicted"/>
<dbReference type="EMBL" id="CP027750">
    <property type="protein sequence ID" value="AZE30232.1"/>
    <property type="molecule type" value="Genomic_DNA"/>
</dbReference>
<sequence length="58" mass="6607">MSLFFARGAFYFAAALFYFYPRQAPTSCVIRGLFTSTRQTGQGRRLTIVNILNITLTH</sequence>
<evidence type="ECO:0000313" key="2">
    <source>
        <dbReference type="Proteomes" id="UP000280455"/>
    </source>
</evidence>